<reference evidence="1 2" key="1">
    <citation type="submission" date="2017-11" db="EMBL/GenBank/DDBJ databases">
        <title>Genome-resolved metagenomics identifies genetic mobility, metabolic interactions, and unexpected diversity in perchlorate-reducing communities.</title>
        <authorList>
            <person name="Barnum T.P."/>
            <person name="Figueroa I.A."/>
            <person name="Carlstrom C.I."/>
            <person name="Lucas L.N."/>
            <person name="Engelbrektson A.L."/>
            <person name="Coates J.D."/>
        </authorList>
    </citation>
    <scope>NUCLEOTIDE SEQUENCE [LARGE SCALE GENOMIC DNA]</scope>
    <source>
        <strain evidence="1">BM301</strain>
    </source>
</reference>
<evidence type="ECO:0000313" key="2">
    <source>
        <dbReference type="Proteomes" id="UP000235015"/>
    </source>
</evidence>
<proteinExistence type="predicted"/>
<dbReference type="RefSeq" id="WP_273437598.1">
    <property type="nucleotide sequence ID" value="NZ_PKUN01000002.1"/>
</dbReference>
<accession>A0A2N6D044</accession>
<dbReference type="AlphaFoldDB" id="A0A2N6D044"/>
<sequence length="405" mass="46637">MTPGPRSSYLKQLMLWFLLLLVGAALVNLVVDPYALFGTPRITGLSQIKPASANRLRISKPYQVRRNQPRALVGGNSRPEMGIDPGHVCWQDDMRPVYNLGLPGVGVYRQARTLQHASYRSDVVLILWGLDFADFLSSRHAYDNMPWPPGKREYEDGLVVNADGTENSDYALTRFQTYLKTLVSLNTLVDSLETVFQQDNPYSSNRLDNGFNPARDYISIIRSEGQQVLFQQKNREIEKRFSGEGLTIFSEHENSSEEFMSLEHLLSSMARQNIQVYLFINPYHIDYLSAIYRNGLWNDFELLKLQLAKIANRYHVPIWDFSIITRYNTEPSPRSEAGGKTLDWFWEPAHYKREVGDMMLETMLPDWCRKTLAEPVGIQLDLKSIDMVLEKERIKVESMSRKEAL</sequence>
<evidence type="ECO:0000313" key="1">
    <source>
        <dbReference type="EMBL" id="PLX63027.1"/>
    </source>
</evidence>
<protein>
    <submittedName>
        <fullName evidence="1">Uncharacterized protein</fullName>
    </submittedName>
</protein>
<dbReference type="Proteomes" id="UP000235015">
    <property type="component" value="Unassembled WGS sequence"/>
</dbReference>
<comment type="caution">
    <text evidence="1">The sequence shown here is derived from an EMBL/GenBank/DDBJ whole genome shotgun (WGS) entry which is preliminary data.</text>
</comment>
<organism evidence="1 2">
    <name type="scientific">Sedimenticola selenatireducens</name>
    <dbReference type="NCBI Taxonomy" id="191960"/>
    <lineage>
        <taxon>Bacteria</taxon>
        <taxon>Pseudomonadati</taxon>
        <taxon>Pseudomonadota</taxon>
        <taxon>Gammaproteobacteria</taxon>
        <taxon>Chromatiales</taxon>
        <taxon>Sedimenticolaceae</taxon>
        <taxon>Sedimenticola</taxon>
    </lineage>
</organism>
<name>A0A2N6D044_9GAMM</name>
<gene>
    <name evidence="1" type="ORF">C0630_02365</name>
</gene>
<dbReference type="EMBL" id="PKUN01000002">
    <property type="protein sequence ID" value="PLX63027.1"/>
    <property type="molecule type" value="Genomic_DNA"/>
</dbReference>